<gene>
    <name evidence="4" type="ORF">EC973_007120</name>
</gene>
<reference evidence="4" key="1">
    <citation type="submission" date="2020-01" db="EMBL/GenBank/DDBJ databases">
        <title>Genome Sequencing of Three Apophysomyces-Like Fungal Strains Confirms a Novel Fungal Genus in the Mucoromycota with divergent Burkholderia-like Endosymbiotic Bacteria.</title>
        <authorList>
            <person name="Stajich J.E."/>
            <person name="Macias A.M."/>
            <person name="Carter-House D."/>
            <person name="Lovett B."/>
            <person name="Kasson L.R."/>
            <person name="Berry K."/>
            <person name="Grigoriev I."/>
            <person name="Chang Y."/>
            <person name="Spatafora J."/>
            <person name="Kasson M.T."/>
        </authorList>
    </citation>
    <scope>NUCLEOTIDE SEQUENCE</scope>
    <source>
        <strain evidence="4">NRRL A-21654</strain>
    </source>
</reference>
<dbReference type="PANTHER" id="PTHR13393:SF0">
    <property type="entry name" value="RNA N6-ADENOSINE-METHYLTRANSFERASE METTL16"/>
    <property type="match status" value="1"/>
</dbReference>
<keyword evidence="2" id="KW-0808">Transferase</keyword>
<evidence type="ECO:0000313" key="5">
    <source>
        <dbReference type="Proteomes" id="UP000605846"/>
    </source>
</evidence>
<accession>A0A8H7ET11</accession>
<dbReference type="PANTHER" id="PTHR13393">
    <property type="entry name" value="SAM-DEPENDENT METHYLTRANSFERASE"/>
    <property type="match status" value="1"/>
</dbReference>
<protein>
    <recommendedName>
        <fullName evidence="6">U6 small nuclear RNA (adenine-(43)-N(6))-methyltransferase</fullName>
    </recommendedName>
</protein>
<proteinExistence type="predicted"/>
<comment type="caution">
    <text evidence="4">The sequence shown here is derived from an EMBL/GenBank/DDBJ whole genome shotgun (WGS) entry which is preliminary data.</text>
</comment>
<dbReference type="GO" id="GO:0005634">
    <property type="term" value="C:nucleus"/>
    <property type="evidence" value="ECO:0007669"/>
    <property type="project" value="TreeGrafter"/>
</dbReference>
<dbReference type="AlphaFoldDB" id="A0A8H7ET11"/>
<feature type="binding site" evidence="3">
    <location>
        <position position="62"/>
    </location>
    <ligand>
        <name>S-adenosyl-L-methionine</name>
        <dbReference type="ChEBI" id="CHEBI:59789"/>
    </ligand>
</feature>
<feature type="binding site" evidence="3">
    <location>
        <position position="11"/>
    </location>
    <ligand>
        <name>S-adenosyl-L-methionine</name>
        <dbReference type="ChEBI" id="CHEBI:59789"/>
    </ligand>
</feature>
<dbReference type="GO" id="GO:0008168">
    <property type="term" value="F:methyltransferase activity"/>
    <property type="evidence" value="ECO:0007669"/>
    <property type="project" value="UniProtKB-UniRule"/>
</dbReference>
<dbReference type="EMBL" id="JABAYA010000005">
    <property type="protein sequence ID" value="KAF7732015.1"/>
    <property type="molecule type" value="Genomic_DNA"/>
</dbReference>
<evidence type="ECO:0000256" key="3">
    <source>
        <dbReference type="PIRSR" id="PIRSR037350-1"/>
    </source>
</evidence>
<feature type="binding site" evidence="3">
    <location>
        <position position="38"/>
    </location>
    <ligand>
        <name>S-adenosyl-L-methionine</name>
        <dbReference type="ChEBI" id="CHEBI:59789"/>
    </ligand>
</feature>
<evidence type="ECO:0000256" key="2">
    <source>
        <dbReference type="ARBA" id="ARBA00022679"/>
    </source>
</evidence>
<dbReference type="SUPFAM" id="SSF53335">
    <property type="entry name" value="S-adenosyl-L-methionine-dependent methyltransferases"/>
    <property type="match status" value="1"/>
</dbReference>
<keyword evidence="3" id="KW-0949">S-adenosyl-L-methionine</keyword>
<dbReference type="CDD" id="cd02440">
    <property type="entry name" value="AdoMet_MTases"/>
    <property type="match status" value="1"/>
</dbReference>
<dbReference type="InterPro" id="IPR010286">
    <property type="entry name" value="METTL16/RlmF"/>
</dbReference>
<organism evidence="4 5">
    <name type="scientific">Apophysomyces ossiformis</name>
    <dbReference type="NCBI Taxonomy" id="679940"/>
    <lineage>
        <taxon>Eukaryota</taxon>
        <taxon>Fungi</taxon>
        <taxon>Fungi incertae sedis</taxon>
        <taxon>Mucoromycota</taxon>
        <taxon>Mucoromycotina</taxon>
        <taxon>Mucoromycetes</taxon>
        <taxon>Mucorales</taxon>
        <taxon>Mucorineae</taxon>
        <taxon>Mucoraceae</taxon>
        <taxon>Apophysomyces</taxon>
    </lineage>
</organism>
<dbReference type="Pfam" id="PF05971">
    <property type="entry name" value="Methyltransf_10"/>
    <property type="match status" value="1"/>
</dbReference>
<dbReference type="Proteomes" id="UP000605846">
    <property type="component" value="Unassembled WGS sequence"/>
</dbReference>
<evidence type="ECO:0000313" key="4">
    <source>
        <dbReference type="EMBL" id="KAF7732015.1"/>
    </source>
</evidence>
<evidence type="ECO:0008006" key="6">
    <source>
        <dbReference type="Google" id="ProtNLM"/>
    </source>
</evidence>
<name>A0A8H7ET11_9FUNG</name>
<keyword evidence="1" id="KW-0489">Methyltransferase</keyword>
<dbReference type="Gene3D" id="3.40.50.150">
    <property type="entry name" value="Vaccinia Virus protein VP39"/>
    <property type="match status" value="1"/>
</dbReference>
<dbReference type="InterPro" id="IPR029063">
    <property type="entry name" value="SAM-dependent_MTases_sf"/>
</dbReference>
<sequence length="353" mass="40883">MNNSETEDLKRLNYILWLQDLMDETLPEQEEIAGIDIGVGASCIYPLLGCASRRNWTFLGTDIDKRSIRYARENVKRNGLDSRITIKHNDNPERIFLLDEDRTYHFCMCNPPFYSSQEEIEEGLRNKELEPSAVCTGSDNEMVTAGGEYGFIKRMINESVTYKTRIKWYTSMIGQKKTIKPLVDLLKSNNITNYLVTDFCQGRTKRWGIAWSFDSKRVISAKSLDVYRPKCQFSVCLPKSMEDIHRILGFILDDLDIDYTQPNDCTIQGEPQLNTWSRAARRRKKLKLENTTPPEEAEPLFAFCFELEEKTGCEVKLSWLSGNDRGVFESFWNHIKKRIQEECGIVRGSAFNK</sequence>
<keyword evidence="5" id="KW-1185">Reference proteome</keyword>
<feature type="binding site" evidence="3">
    <location>
        <position position="110"/>
    </location>
    <ligand>
        <name>S-adenosyl-L-methionine</name>
        <dbReference type="ChEBI" id="CHEBI:59789"/>
    </ligand>
</feature>
<dbReference type="GO" id="GO:0070475">
    <property type="term" value="P:rRNA base methylation"/>
    <property type="evidence" value="ECO:0007669"/>
    <property type="project" value="TreeGrafter"/>
</dbReference>
<dbReference type="OrthoDB" id="514248at2759"/>
<evidence type="ECO:0000256" key="1">
    <source>
        <dbReference type="ARBA" id="ARBA00022603"/>
    </source>
</evidence>